<protein>
    <recommendedName>
        <fullName evidence="5">Lectin-like protein BA14k</fullName>
    </recommendedName>
</protein>
<dbReference type="Proteomes" id="UP000825701">
    <property type="component" value="Chromosome"/>
</dbReference>
<dbReference type="EMBL" id="CP081869">
    <property type="protein sequence ID" value="QZN99596.1"/>
    <property type="molecule type" value="Genomic_DNA"/>
</dbReference>
<dbReference type="KEGG" id="cmet:K6K41_23330"/>
<keyword evidence="1" id="KW-0472">Membrane</keyword>
<feature type="transmembrane region" description="Helical" evidence="1">
    <location>
        <begin position="60"/>
        <end position="81"/>
    </location>
</feature>
<feature type="signal peptide" evidence="2">
    <location>
        <begin position="1"/>
        <end position="43"/>
    </location>
</feature>
<accession>A0A9E6UKP4</accession>
<evidence type="ECO:0000256" key="1">
    <source>
        <dbReference type="SAM" id="Phobius"/>
    </source>
</evidence>
<evidence type="ECO:0000313" key="3">
    <source>
        <dbReference type="EMBL" id="QZN99596.1"/>
    </source>
</evidence>
<evidence type="ECO:0000256" key="2">
    <source>
        <dbReference type="SAM" id="SignalP"/>
    </source>
</evidence>
<evidence type="ECO:0000313" key="4">
    <source>
        <dbReference type="Proteomes" id="UP000825701"/>
    </source>
</evidence>
<reference evidence="3" key="1">
    <citation type="submission" date="2021-08" db="EMBL/GenBank/DDBJ databases">
        <authorList>
            <person name="Zhang H."/>
            <person name="Xu M."/>
            <person name="Yu Z."/>
            <person name="Yang L."/>
            <person name="Cai Y."/>
        </authorList>
    </citation>
    <scope>NUCLEOTIDE SEQUENCE</scope>
    <source>
        <strain evidence="3">CHL1</strain>
    </source>
</reference>
<sequence>MVIGAAMGGFNKDPERTAAMTAFSSKVAKTVAALVAVSTLALAAAPAAQAGGWHGHHRHHGYGYGAAALGGGLLLGALIASNSRPAYGYARDCWIERQKRYDAYGNRYFKPVKVCD</sequence>
<organism evidence="3 4">
    <name type="scientific">Chenggangzhangella methanolivorans</name>
    <dbReference type="NCBI Taxonomy" id="1437009"/>
    <lineage>
        <taxon>Bacteria</taxon>
        <taxon>Pseudomonadati</taxon>
        <taxon>Pseudomonadota</taxon>
        <taxon>Alphaproteobacteria</taxon>
        <taxon>Hyphomicrobiales</taxon>
        <taxon>Methylopilaceae</taxon>
        <taxon>Chenggangzhangella</taxon>
    </lineage>
</organism>
<feature type="chain" id="PRO_5038746743" description="Lectin-like protein BA14k" evidence="2">
    <location>
        <begin position="44"/>
        <end position="116"/>
    </location>
</feature>
<gene>
    <name evidence="3" type="ORF">K6K41_23330</name>
</gene>
<dbReference type="AlphaFoldDB" id="A0A9E6UKP4"/>
<evidence type="ECO:0008006" key="5">
    <source>
        <dbReference type="Google" id="ProtNLM"/>
    </source>
</evidence>
<dbReference type="RefSeq" id="WP_261402686.1">
    <property type="nucleotide sequence ID" value="NZ_CP081869.1"/>
</dbReference>
<proteinExistence type="predicted"/>
<keyword evidence="1" id="KW-1133">Transmembrane helix</keyword>
<name>A0A9E6UKP4_9HYPH</name>
<keyword evidence="2" id="KW-0732">Signal</keyword>
<keyword evidence="4" id="KW-1185">Reference proteome</keyword>
<keyword evidence="1" id="KW-0812">Transmembrane</keyword>